<protein>
    <submittedName>
        <fullName evidence="1">Uncharacterized protein</fullName>
    </submittedName>
</protein>
<evidence type="ECO:0000313" key="1">
    <source>
        <dbReference type="EMBL" id="CAD7087742.1"/>
    </source>
</evidence>
<accession>A0A7R8UV87</accession>
<dbReference type="Proteomes" id="UP000594454">
    <property type="component" value="Chromosome 4"/>
</dbReference>
<gene>
    <name evidence="1" type="ORF">HERILL_LOCUS10425</name>
</gene>
<keyword evidence="2" id="KW-1185">Reference proteome</keyword>
<dbReference type="AlphaFoldDB" id="A0A7R8UV87"/>
<sequence length="120" mass="13846">MLTGISICPAIKLFVAELRHEVYSYLRLNQDVSENFYNIRSKDSLNYHPDQLQFKYRLQVYVMGHHEEAVSNLVNTDIDDTPDLDSVVTGNVLRSLTELLPLEKICHKMKILHSEIPSSE</sequence>
<dbReference type="InParanoid" id="A0A7R8UV87"/>
<proteinExistence type="predicted"/>
<dbReference type="EMBL" id="LR899012">
    <property type="protein sequence ID" value="CAD7087742.1"/>
    <property type="molecule type" value="Genomic_DNA"/>
</dbReference>
<reference evidence="1 2" key="1">
    <citation type="submission" date="2020-11" db="EMBL/GenBank/DDBJ databases">
        <authorList>
            <person name="Wallbank WR R."/>
            <person name="Pardo Diaz C."/>
            <person name="Kozak K."/>
            <person name="Martin S."/>
            <person name="Jiggins C."/>
            <person name="Moest M."/>
            <person name="Warren A I."/>
            <person name="Generalovic N T."/>
            <person name="Byers J.R.P. K."/>
            <person name="Montejo-Kovacevich G."/>
            <person name="Yen C E."/>
        </authorList>
    </citation>
    <scope>NUCLEOTIDE SEQUENCE [LARGE SCALE GENOMIC DNA]</scope>
</reference>
<organism evidence="1 2">
    <name type="scientific">Hermetia illucens</name>
    <name type="common">Black soldier fly</name>
    <dbReference type="NCBI Taxonomy" id="343691"/>
    <lineage>
        <taxon>Eukaryota</taxon>
        <taxon>Metazoa</taxon>
        <taxon>Ecdysozoa</taxon>
        <taxon>Arthropoda</taxon>
        <taxon>Hexapoda</taxon>
        <taxon>Insecta</taxon>
        <taxon>Pterygota</taxon>
        <taxon>Neoptera</taxon>
        <taxon>Endopterygota</taxon>
        <taxon>Diptera</taxon>
        <taxon>Brachycera</taxon>
        <taxon>Stratiomyomorpha</taxon>
        <taxon>Stratiomyidae</taxon>
        <taxon>Hermetiinae</taxon>
        <taxon>Hermetia</taxon>
    </lineage>
</organism>
<evidence type="ECO:0000313" key="2">
    <source>
        <dbReference type="Proteomes" id="UP000594454"/>
    </source>
</evidence>
<name>A0A7R8UV87_HERIL</name>